<dbReference type="AlphaFoldDB" id="A0A371JXR0"/>
<proteinExistence type="predicted"/>
<dbReference type="PROSITE" id="PS51257">
    <property type="entry name" value="PROKAR_LIPOPROTEIN"/>
    <property type="match status" value="1"/>
</dbReference>
<name>A0A371JXR0_9GAMM</name>
<dbReference type="Proteomes" id="UP000264492">
    <property type="component" value="Unassembled WGS sequence"/>
</dbReference>
<reference evidence="3 4" key="1">
    <citation type="submission" date="2018-08" db="EMBL/GenBank/DDBJ databases">
        <title>Lysobacter sp. zong2l5, whole genome shotgun sequence.</title>
        <authorList>
            <person name="Zhang X."/>
            <person name="Feng G."/>
            <person name="Zhu H."/>
        </authorList>
    </citation>
    <scope>NUCLEOTIDE SEQUENCE [LARGE SCALE GENOMIC DNA]</scope>
    <source>
        <strain evidence="4">zong2l5</strain>
    </source>
</reference>
<accession>A0A371JXR0</accession>
<feature type="signal peptide" evidence="2">
    <location>
        <begin position="1"/>
        <end position="22"/>
    </location>
</feature>
<evidence type="ECO:0000256" key="1">
    <source>
        <dbReference type="SAM" id="MobiDB-lite"/>
    </source>
</evidence>
<evidence type="ECO:0000256" key="2">
    <source>
        <dbReference type="SAM" id="SignalP"/>
    </source>
</evidence>
<keyword evidence="4" id="KW-1185">Reference proteome</keyword>
<organism evidence="3 4">
    <name type="scientific">Lysobacter silvisoli</name>
    <dbReference type="NCBI Taxonomy" id="2293254"/>
    <lineage>
        <taxon>Bacteria</taxon>
        <taxon>Pseudomonadati</taxon>
        <taxon>Pseudomonadota</taxon>
        <taxon>Gammaproteobacteria</taxon>
        <taxon>Lysobacterales</taxon>
        <taxon>Lysobacteraceae</taxon>
        <taxon>Lysobacter</taxon>
    </lineage>
</organism>
<dbReference type="EMBL" id="QTSU01000003">
    <property type="protein sequence ID" value="RDZ26455.1"/>
    <property type="molecule type" value="Genomic_DNA"/>
</dbReference>
<evidence type="ECO:0000313" key="4">
    <source>
        <dbReference type="Proteomes" id="UP000264492"/>
    </source>
</evidence>
<keyword evidence="2" id="KW-0732">Signal</keyword>
<evidence type="ECO:0000313" key="3">
    <source>
        <dbReference type="EMBL" id="RDZ26455.1"/>
    </source>
</evidence>
<sequence length="105" mass="11223">MKRLVLISAFVLFACGSPLVMAKNIVIKGERGTRWCCPDGKKGPDCEKFPDSVPLGANCRLNIAIAPDPGITPQAPVRDGRDTTLKPVAEESPAPVRGKDAPKQK</sequence>
<feature type="region of interest" description="Disordered" evidence="1">
    <location>
        <begin position="69"/>
        <end position="105"/>
    </location>
</feature>
<dbReference type="RefSeq" id="WP_115860499.1">
    <property type="nucleotide sequence ID" value="NZ_QTSU01000003.1"/>
</dbReference>
<evidence type="ECO:0008006" key="5">
    <source>
        <dbReference type="Google" id="ProtNLM"/>
    </source>
</evidence>
<protein>
    <recommendedName>
        <fullName evidence="5">EGF-like domain-containing protein</fullName>
    </recommendedName>
</protein>
<feature type="chain" id="PRO_5016662383" description="EGF-like domain-containing protein" evidence="2">
    <location>
        <begin position="23"/>
        <end position="105"/>
    </location>
</feature>
<comment type="caution">
    <text evidence="3">The sequence shown here is derived from an EMBL/GenBank/DDBJ whole genome shotgun (WGS) entry which is preliminary data.</text>
</comment>
<dbReference type="OrthoDB" id="6027930at2"/>
<gene>
    <name evidence="3" type="ORF">DX914_15760</name>
</gene>